<feature type="compositionally biased region" description="Basic and acidic residues" evidence="1">
    <location>
        <begin position="621"/>
        <end position="630"/>
    </location>
</feature>
<reference evidence="3 4" key="1">
    <citation type="journal article" date="2011" name="J. Bacteriol.">
        <title>Complete genome sequence of the plant growth-promoting endophyte Burkholderia phytofirmans strain PsJN.</title>
        <authorList>
            <person name="Weilharter A."/>
            <person name="Mitter B."/>
            <person name="Shin M.V."/>
            <person name="Chain P.S."/>
            <person name="Nowak J."/>
            <person name="Sessitsch A."/>
        </authorList>
    </citation>
    <scope>NUCLEOTIDE SEQUENCE [LARGE SCALE GENOMIC DNA]</scope>
    <source>
        <strain evidence="4">DSM 17436 / LMG 22146 / PsJN</strain>
    </source>
</reference>
<dbReference type="InterPro" id="IPR014819">
    <property type="entry name" value="PriCT_2"/>
</dbReference>
<accession>B2T051</accession>
<dbReference type="STRING" id="398527.Bphyt_0173"/>
<dbReference type="InterPro" id="IPR034154">
    <property type="entry name" value="TOPRIM_DnaG/twinkle"/>
</dbReference>
<dbReference type="Proteomes" id="UP000001739">
    <property type="component" value="Chromosome 1"/>
</dbReference>
<dbReference type="GO" id="GO:0016817">
    <property type="term" value="F:hydrolase activity, acting on acid anhydrides"/>
    <property type="evidence" value="ECO:0007669"/>
    <property type="project" value="InterPro"/>
</dbReference>
<dbReference type="AlphaFoldDB" id="B2T051"/>
<protein>
    <submittedName>
        <fullName evidence="3">Primase 2</fullName>
    </submittedName>
</protein>
<evidence type="ECO:0000313" key="3">
    <source>
        <dbReference type="EMBL" id="ACD14612.1"/>
    </source>
</evidence>
<dbReference type="RefSeq" id="WP_012431263.1">
    <property type="nucleotide sequence ID" value="NC_010681.1"/>
</dbReference>
<evidence type="ECO:0000256" key="1">
    <source>
        <dbReference type="SAM" id="MobiDB-lite"/>
    </source>
</evidence>
<dbReference type="EMBL" id="CP001052">
    <property type="protein sequence ID" value="ACD14612.1"/>
    <property type="molecule type" value="Genomic_DNA"/>
</dbReference>
<organism evidence="3 4">
    <name type="scientific">Paraburkholderia phytofirmans (strain DSM 17436 / LMG 22146 / PsJN)</name>
    <name type="common">Burkholderia phytofirmans</name>
    <dbReference type="NCBI Taxonomy" id="398527"/>
    <lineage>
        <taxon>Bacteria</taxon>
        <taxon>Pseudomonadati</taxon>
        <taxon>Pseudomonadota</taxon>
        <taxon>Betaproteobacteria</taxon>
        <taxon>Burkholderiales</taxon>
        <taxon>Burkholderiaceae</taxon>
        <taxon>Paraburkholderia</taxon>
    </lineage>
</organism>
<feature type="compositionally biased region" description="Basic and acidic residues" evidence="1">
    <location>
        <begin position="379"/>
        <end position="398"/>
    </location>
</feature>
<feature type="domain" description="Primase C-terminal 2" evidence="2">
    <location>
        <begin position="13"/>
        <end position="83"/>
    </location>
</feature>
<feature type="compositionally biased region" description="Low complexity" evidence="1">
    <location>
        <begin position="423"/>
        <end position="437"/>
    </location>
</feature>
<feature type="compositionally biased region" description="Basic and acidic residues" evidence="1">
    <location>
        <begin position="441"/>
        <end position="468"/>
    </location>
</feature>
<dbReference type="KEGG" id="bpy:Bphyt_0173"/>
<dbReference type="eggNOG" id="COG4643">
    <property type="taxonomic scope" value="Bacteria"/>
</dbReference>
<sequence length="637" mass="69497">MNTRYLSEEERARAALAMIPSGDYATWVDMAFALKQGFGEAGFDIWDEWSRTAHNYSERAARVTWRSAGESGGKTLASLFWLAQQHGFDVRASRAAMDPADRSRMQPIRPSEEQARQGAQLEARVRARQEAVAREALAIWKWARPVGPDHPYLERKQVRPVPALRELEAEELHALLGYAPRSAEEPLTGRVLVVPVRIGDALSTLELIDADGRKSALAGGAKSGGCWVVEPGQFREGAVTPVLIAEGVATALAAWQATGWFSVAALSSGNLRPVAAMWRGRYPEAEVLVLADLGAGYEHAKQAALGTSSLLAEPRFASDARIAGAIPTDFDDMAVLSGTGAVGDLLRESLYGVRVRDATGAEVDGPVAVAQGAEGVLKEDHAMGNVKEKLVGDGEASGRRRTSRRRAGHQDAPEPAPQDSTAPEPATEQPQSQSQSPEPVPEQRETDAPKPARMSARDAEPPARRRVGEPLYGFDEVPGEIKALAQHRFGAQIRMATPRENGGPYRGEVFNTEHYLIQEVSTRSVVFHAKSNMEFVSDRLRWMDENQRLNGAEVQVGYDGARAKVYPWDRARDLLERTVASLKKSAREVGFGSELDATLDQLQTISWTRVREARAAALAQSKERAGREQEQGPGPQR</sequence>
<name>B2T051_PARPJ</name>
<dbReference type="CDD" id="cd01029">
    <property type="entry name" value="TOPRIM_primases"/>
    <property type="match status" value="1"/>
</dbReference>
<proteinExistence type="predicted"/>
<feature type="region of interest" description="Disordered" evidence="1">
    <location>
        <begin position="379"/>
        <end position="471"/>
    </location>
</feature>
<feature type="region of interest" description="Disordered" evidence="1">
    <location>
        <begin position="618"/>
        <end position="637"/>
    </location>
</feature>
<evidence type="ECO:0000313" key="4">
    <source>
        <dbReference type="Proteomes" id="UP000001739"/>
    </source>
</evidence>
<dbReference type="OrthoDB" id="784829at2"/>
<gene>
    <name evidence="3" type="ordered locus">Bphyt_0173</name>
</gene>
<evidence type="ECO:0000259" key="2">
    <source>
        <dbReference type="Pfam" id="PF08707"/>
    </source>
</evidence>
<dbReference type="Pfam" id="PF08707">
    <property type="entry name" value="PriCT_2"/>
    <property type="match status" value="1"/>
</dbReference>
<dbReference type="HOGENOM" id="CLU_443901_0_0_4"/>